<evidence type="ECO:0000313" key="10">
    <source>
        <dbReference type="Proteomes" id="UP000198287"/>
    </source>
</evidence>
<dbReference type="Gene3D" id="3.30.830.10">
    <property type="entry name" value="Metalloenzyme, LuxS/M16 peptidase-like"/>
    <property type="match status" value="1"/>
</dbReference>
<feature type="domain" description="Peptidase M16 N-terminal" evidence="8">
    <location>
        <begin position="66"/>
        <end position="131"/>
    </location>
</feature>
<organism evidence="9 10">
    <name type="scientific">Folsomia candida</name>
    <name type="common">Springtail</name>
    <dbReference type="NCBI Taxonomy" id="158441"/>
    <lineage>
        <taxon>Eukaryota</taxon>
        <taxon>Metazoa</taxon>
        <taxon>Ecdysozoa</taxon>
        <taxon>Arthropoda</taxon>
        <taxon>Hexapoda</taxon>
        <taxon>Collembola</taxon>
        <taxon>Entomobryomorpha</taxon>
        <taxon>Isotomoidea</taxon>
        <taxon>Isotomidae</taxon>
        <taxon>Proisotominae</taxon>
        <taxon>Folsomia</taxon>
    </lineage>
</organism>
<evidence type="ECO:0000259" key="8">
    <source>
        <dbReference type="Pfam" id="PF00675"/>
    </source>
</evidence>
<evidence type="ECO:0000256" key="4">
    <source>
        <dbReference type="ARBA" id="ARBA00022801"/>
    </source>
</evidence>
<dbReference type="SUPFAM" id="SSF63411">
    <property type="entry name" value="LuxS/MPP-like metallohydrolase"/>
    <property type="match status" value="1"/>
</dbReference>
<proteinExistence type="inferred from homology"/>
<dbReference type="InterPro" id="IPR011249">
    <property type="entry name" value="Metalloenz_LuxS/M16"/>
</dbReference>
<keyword evidence="3" id="KW-0479">Metal-binding</keyword>
<evidence type="ECO:0000256" key="3">
    <source>
        <dbReference type="ARBA" id="ARBA00022723"/>
    </source>
</evidence>
<protein>
    <submittedName>
        <fullName evidence="9">Insulin-degrading enzyme</fullName>
    </submittedName>
</protein>
<comment type="caution">
    <text evidence="9">The sequence shown here is derived from an EMBL/GenBank/DDBJ whole genome shotgun (WGS) entry which is preliminary data.</text>
</comment>
<keyword evidence="7" id="KW-0732">Signal</keyword>
<reference evidence="9 10" key="1">
    <citation type="submission" date="2015-12" db="EMBL/GenBank/DDBJ databases">
        <title>The genome of Folsomia candida.</title>
        <authorList>
            <person name="Faddeeva A."/>
            <person name="Derks M.F."/>
            <person name="Anvar Y."/>
            <person name="Smit S."/>
            <person name="Van Straalen N."/>
            <person name="Roelofs D."/>
        </authorList>
    </citation>
    <scope>NUCLEOTIDE SEQUENCE [LARGE SCALE GENOMIC DNA]</scope>
    <source>
        <strain evidence="9 10">VU population</strain>
        <tissue evidence="9">Whole body</tissue>
    </source>
</reference>
<feature type="signal peptide" evidence="7">
    <location>
        <begin position="1"/>
        <end position="22"/>
    </location>
</feature>
<keyword evidence="4" id="KW-0378">Hydrolase</keyword>
<evidence type="ECO:0000256" key="5">
    <source>
        <dbReference type="ARBA" id="ARBA00022833"/>
    </source>
</evidence>
<dbReference type="InterPro" id="IPR050626">
    <property type="entry name" value="Peptidase_M16"/>
</dbReference>
<dbReference type="PANTHER" id="PTHR43690">
    <property type="entry name" value="NARDILYSIN"/>
    <property type="match status" value="1"/>
</dbReference>
<dbReference type="PROSITE" id="PS00143">
    <property type="entry name" value="INSULINASE"/>
    <property type="match status" value="1"/>
</dbReference>
<comment type="similarity">
    <text evidence="1">Belongs to the peptidase M16 family.</text>
</comment>
<dbReference type="AlphaFoldDB" id="A0A226DHR3"/>
<dbReference type="InterPro" id="IPR001431">
    <property type="entry name" value="Pept_M16_Zn_BS"/>
</dbReference>
<keyword evidence="2" id="KW-0645">Protease</keyword>
<evidence type="ECO:0000256" key="6">
    <source>
        <dbReference type="ARBA" id="ARBA00023049"/>
    </source>
</evidence>
<evidence type="ECO:0000256" key="1">
    <source>
        <dbReference type="ARBA" id="ARBA00007261"/>
    </source>
</evidence>
<dbReference type="GO" id="GO:0005739">
    <property type="term" value="C:mitochondrion"/>
    <property type="evidence" value="ECO:0007669"/>
    <property type="project" value="TreeGrafter"/>
</dbReference>
<name>A0A226DHR3_FOLCA</name>
<dbReference type="PANTHER" id="PTHR43690:SF18">
    <property type="entry name" value="INSULIN-DEGRADING ENZYME-RELATED"/>
    <property type="match status" value="1"/>
</dbReference>
<dbReference type="InterPro" id="IPR011765">
    <property type="entry name" value="Pept_M16_N"/>
</dbReference>
<dbReference type="STRING" id="158441.A0A226DHR3"/>
<sequence length="148" mass="16573">MVFTQNILFIFLTTALFHFSMCNLISENEIIPQNETTGESILLGEISKPPLDRRTYLGVLLPNGMKVILVSDPNTTKAAAALSVSVGSINDPDDFLGMAHFLEHMLFLGSQKYRDENSFHKFISEHGKEMKVVEIDCSIFTQFGVLMI</sequence>
<keyword evidence="10" id="KW-1185">Reference proteome</keyword>
<dbReference type="GO" id="GO:0004222">
    <property type="term" value="F:metalloendopeptidase activity"/>
    <property type="evidence" value="ECO:0007669"/>
    <property type="project" value="InterPro"/>
</dbReference>
<dbReference type="OrthoDB" id="952271at2759"/>
<keyword evidence="5" id="KW-0862">Zinc</keyword>
<dbReference type="EMBL" id="LNIX01000019">
    <property type="protein sequence ID" value="OXA44783.1"/>
    <property type="molecule type" value="Genomic_DNA"/>
</dbReference>
<evidence type="ECO:0000256" key="2">
    <source>
        <dbReference type="ARBA" id="ARBA00022670"/>
    </source>
</evidence>
<evidence type="ECO:0000313" key="9">
    <source>
        <dbReference type="EMBL" id="OXA44783.1"/>
    </source>
</evidence>
<dbReference type="GO" id="GO:0043171">
    <property type="term" value="P:peptide catabolic process"/>
    <property type="evidence" value="ECO:0007669"/>
    <property type="project" value="TreeGrafter"/>
</dbReference>
<feature type="chain" id="PRO_5012985567" evidence="7">
    <location>
        <begin position="23"/>
        <end position="148"/>
    </location>
</feature>
<evidence type="ECO:0000256" key="7">
    <source>
        <dbReference type="SAM" id="SignalP"/>
    </source>
</evidence>
<dbReference type="GO" id="GO:0005829">
    <property type="term" value="C:cytosol"/>
    <property type="evidence" value="ECO:0007669"/>
    <property type="project" value="TreeGrafter"/>
</dbReference>
<dbReference type="GO" id="GO:0046872">
    <property type="term" value="F:metal ion binding"/>
    <property type="evidence" value="ECO:0007669"/>
    <property type="project" value="UniProtKB-KW"/>
</dbReference>
<dbReference type="GO" id="GO:0051603">
    <property type="term" value="P:proteolysis involved in protein catabolic process"/>
    <property type="evidence" value="ECO:0007669"/>
    <property type="project" value="TreeGrafter"/>
</dbReference>
<dbReference type="Proteomes" id="UP000198287">
    <property type="component" value="Unassembled WGS sequence"/>
</dbReference>
<dbReference type="Pfam" id="PF00675">
    <property type="entry name" value="Peptidase_M16"/>
    <property type="match status" value="1"/>
</dbReference>
<gene>
    <name evidence="9" type="ORF">Fcan01_20918</name>
</gene>
<accession>A0A226DHR3</accession>
<keyword evidence="6" id="KW-0482">Metalloprotease</keyword>